<dbReference type="AlphaFoldDB" id="A0A1F7YL19"/>
<feature type="region of interest" description="Disordered" evidence="1">
    <location>
        <begin position="563"/>
        <end position="587"/>
    </location>
</feature>
<feature type="transmembrane region" description="Helical" evidence="2">
    <location>
        <begin position="313"/>
        <end position="331"/>
    </location>
</feature>
<sequence length="587" mass="66222">MLKKNIITAFTLLLLCLPAIFPLFKGGFYSMYDDMQVVRVWEMDKCLRDGQIPCRWVPDLGLGYGYPLYIYYAPLPYYIMEGIHLLGISLINSVKAGFILSVIFSALFFYLFSRRFFKQYVSFATTALYIYAPMRAAGIYVRGAMGESWGLVVVPLIFWALENYLAKKSKISGIILSLSLSIFFITHNLTVLIVLPIFLIWVVLRLKFYKVRSQALIDLFQYSLLGVGLSSFFLIPLIYERNLVHVETLTAGYFGYLQHFLSVSQLFVFTHWGYGPSVIGAGDDAFLGIGPIHTLAVITGLMVLIVKVNKRKLNLALFLFGMMGFLGYAFMSHSKSIFIWQNLSFLEFLQFPWRFLMMPIFISSFFAGFALNQSKGKFLIFSSLATIFIILIFYSRMFKPKDWFFINDSEKLSGENLKRQLTASIYDYLPKSASRAPDDVAPEGLIPLTGEINLKSSIKGSNWFKYDLIVESGMAELALPAYSFPVWKISANDTDIPYTNSGTLGLPKFDLTKGHYVVYASLNNSFPRTAGDMVSIVSLVSMFLIIINNILYNNVQENPALQAGGELNSDKSSSLGKPPSLTRGRTS</sequence>
<feature type="transmembrane region" description="Helical" evidence="2">
    <location>
        <begin position="219"/>
        <end position="239"/>
    </location>
</feature>
<evidence type="ECO:0000256" key="1">
    <source>
        <dbReference type="SAM" id="MobiDB-lite"/>
    </source>
</evidence>
<feature type="transmembrane region" description="Helical" evidence="2">
    <location>
        <begin position="351"/>
        <end position="371"/>
    </location>
</feature>
<feature type="transmembrane region" description="Helical" evidence="2">
    <location>
        <begin position="286"/>
        <end position="306"/>
    </location>
</feature>
<evidence type="ECO:0000313" key="4">
    <source>
        <dbReference type="EMBL" id="OGM27579.1"/>
    </source>
</evidence>
<proteinExistence type="predicted"/>
<dbReference type="Pfam" id="PF10131">
    <property type="entry name" value="PTPS_related"/>
    <property type="match status" value="1"/>
</dbReference>
<feature type="domain" description="Membrane protein 6-pyruvoyl-tetrahydropterin synthase-related" evidence="3">
    <location>
        <begin position="71"/>
        <end position="248"/>
    </location>
</feature>
<protein>
    <recommendedName>
        <fullName evidence="3">Membrane protein 6-pyruvoyl-tetrahydropterin synthase-related domain-containing protein</fullName>
    </recommendedName>
</protein>
<feature type="transmembrane region" description="Helical" evidence="2">
    <location>
        <begin position="378"/>
        <end position="395"/>
    </location>
</feature>
<reference evidence="4 5" key="1">
    <citation type="journal article" date="2016" name="Nat. Commun.">
        <title>Thousands of microbial genomes shed light on interconnected biogeochemical processes in an aquifer system.</title>
        <authorList>
            <person name="Anantharaman K."/>
            <person name="Brown C.T."/>
            <person name="Hug L.A."/>
            <person name="Sharon I."/>
            <person name="Castelle C.J."/>
            <person name="Probst A.J."/>
            <person name="Thomas B.C."/>
            <person name="Singh A."/>
            <person name="Wilkins M.J."/>
            <person name="Karaoz U."/>
            <person name="Brodie E.L."/>
            <person name="Williams K.H."/>
            <person name="Hubbard S.S."/>
            <person name="Banfield J.F."/>
        </authorList>
    </citation>
    <scope>NUCLEOTIDE SEQUENCE [LARGE SCALE GENOMIC DNA]</scope>
</reference>
<evidence type="ECO:0000313" key="5">
    <source>
        <dbReference type="Proteomes" id="UP000179221"/>
    </source>
</evidence>
<accession>A0A1F7YL19</accession>
<name>A0A1F7YL19_9BACT</name>
<feature type="transmembrane region" description="Helical" evidence="2">
    <location>
        <begin position="251"/>
        <end position="274"/>
    </location>
</feature>
<keyword evidence="2" id="KW-0812">Transmembrane</keyword>
<keyword evidence="2" id="KW-0472">Membrane</keyword>
<evidence type="ECO:0000259" key="3">
    <source>
        <dbReference type="Pfam" id="PF10131"/>
    </source>
</evidence>
<gene>
    <name evidence="4" type="ORF">A2628_02210</name>
</gene>
<feature type="transmembrane region" description="Helical" evidence="2">
    <location>
        <begin position="148"/>
        <end position="166"/>
    </location>
</feature>
<dbReference type="Proteomes" id="UP000179221">
    <property type="component" value="Unassembled WGS sequence"/>
</dbReference>
<evidence type="ECO:0000256" key="2">
    <source>
        <dbReference type="SAM" id="Phobius"/>
    </source>
</evidence>
<feature type="transmembrane region" description="Helical" evidence="2">
    <location>
        <begin position="96"/>
        <end position="113"/>
    </location>
</feature>
<organism evidence="4 5">
    <name type="scientific">Candidatus Woesebacteria bacterium RIFCSPHIGHO2_01_FULL_40_22</name>
    <dbReference type="NCBI Taxonomy" id="1802499"/>
    <lineage>
        <taxon>Bacteria</taxon>
        <taxon>Candidatus Woeseibacteriota</taxon>
    </lineage>
</organism>
<keyword evidence="2" id="KW-1133">Transmembrane helix</keyword>
<feature type="transmembrane region" description="Helical" evidence="2">
    <location>
        <begin position="533"/>
        <end position="552"/>
    </location>
</feature>
<comment type="caution">
    <text evidence="4">The sequence shown here is derived from an EMBL/GenBank/DDBJ whole genome shotgun (WGS) entry which is preliminary data.</text>
</comment>
<feature type="transmembrane region" description="Helical" evidence="2">
    <location>
        <begin position="178"/>
        <end position="204"/>
    </location>
</feature>
<dbReference type="InterPro" id="IPR018776">
    <property type="entry name" value="Membrane_prot_PTPS-rel_domain"/>
</dbReference>
<dbReference type="EMBL" id="MGGL01000004">
    <property type="protein sequence ID" value="OGM27579.1"/>
    <property type="molecule type" value="Genomic_DNA"/>
</dbReference>